<dbReference type="Proteomes" id="UP000558113">
    <property type="component" value="Unassembled WGS sequence"/>
</dbReference>
<evidence type="ECO:0000256" key="3">
    <source>
        <dbReference type="ARBA" id="ARBA00023163"/>
    </source>
</evidence>
<name>A0A7X4YPW0_9BACL</name>
<reference evidence="5 6" key="1">
    <citation type="submission" date="2020-01" db="EMBL/GenBank/DDBJ databases">
        <title>Paenibacillus soybeanensis sp. nov. isolated from the nodules of soybean (Glycine max(L.) Merr).</title>
        <authorList>
            <person name="Wang H."/>
        </authorList>
    </citation>
    <scope>NUCLEOTIDE SEQUENCE [LARGE SCALE GENOMIC DNA]</scope>
    <source>
        <strain evidence="5 6">DSM 23054</strain>
    </source>
</reference>
<proteinExistence type="predicted"/>
<evidence type="ECO:0000313" key="6">
    <source>
        <dbReference type="Proteomes" id="UP000558113"/>
    </source>
</evidence>
<organism evidence="5 6">
    <name type="scientific">Paenibacillus sacheonensis</name>
    <dbReference type="NCBI Taxonomy" id="742054"/>
    <lineage>
        <taxon>Bacteria</taxon>
        <taxon>Bacillati</taxon>
        <taxon>Bacillota</taxon>
        <taxon>Bacilli</taxon>
        <taxon>Bacillales</taxon>
        <taxon>Paenibacillaceae</taxon>
        <taxon>Paenibacillus</taxon>
    </lineage>
</organism>
<comment type="caution">
    <text evidence="5">The sequence shown here is derived from an EMBL/GenBank/DDBJ whole genome shotgun (WGS) entry which is preliminary data.</text>
</comment>
<evidence type="ECO:0000259" key="4">
    <source>
        <dbReference type="PROSITE" id="PS01124"/>
    </source>
</evidence>
<dbReference type="InterPro" id="IPR009057">
    <property type="entry name" value="Homeodomain-like_sf"/>
</dbReference>
<gene>
    <name evidence="5" type="ORF">GT003_15055</name>
</gene>
<dbReference type="PROSITE" id="PS01124">
    <property type="entry name" value="HTH_ARAC_FAMILY_2"/>
    <property type="match status" value="1"/>
</dbReference>
<evidence type="ECO:0000256" key="1">
    <source>
        <dbReference type="ARBA" id="ARBA00023015"/>
    </source>
</evidence>
<feature type="domain" description="HTH araC/xylS-type" evidence="4">
    <location>
        <begin position="1"/>
        <end position="37"/>
    </location>
</feature>
<dbReference type="RefSeq" id="WP_161699158.1">
    <property type="nucleotide sequence ID" value="NZ_JAAAMU010000007.1"/>
</dbReference>
<dbReference type="InterPro" id="IPR018060">
    <property type="entry name" value="HTH_AraC"/>
</dbReference>
<dbReference type="PRINTS" id="PR00032">
    <property type="entry name" value="HTHARAC"/>
</dbReference>
<keyword evidence="6" id="KW-1185">Reference proteome</keyword>
<dbReference type="Pfam" id="PF00165">
    <property type="entry name" value="HTH_AraC"/>
    <property type="match status" value="1"/>
</dbReference>
<keyword evidence="1" id="KW-0805">Transcription regulation</keyword>
<dbReference type="InterPro" id="IPR020449">
    <property type="entry name" value="Tscrpt_reg_AraC-type_HTH"/>
</dbReference>
<dbReference type="SUPFAM" id="SSF46689">
    <property type="entry name" value="Homeodomain-like"/>
    <property type="match status" value="1"/>
</dbReference>
<dbReference type="GO" id="GO:0003700">
    <property type="term" value="F:DNA-binding transcription factor activity"/>
    <property type="evidence" value="ECO:0007669"/>
    <property type="project" value="InterPro"/>
</dbReference>
<dbReference type="AlphaFoldDB" id="A0A7X4YPW0"/>
<keyword evidence="2" id="KW-0238">DNA-binding</keyword>
<evidence type="ECO:0000256" key="2">
    <source>
        <dbReference type="ARBA" id="ARBA00023125"/>
    </source>
</evidence>
<dbReference type="Gene3D" id="1.10.10.60">
    <property type="entry name" value="Homeodomain-like"/>
    <property type="match status" value="1"/>
</dbReference>
<keyword evidence="3" id="KW-0804">Transcription</keyword>
<dbReference type="GO" id="GO:0043565">
    <property type="term" value="F:sequence-specific DNA binding"/>
    <property type="evidence" value="ECO:0007669"/>
    <property type="project" value="InterPro"/>
</dbReference>
<sequence length="48" mass="5529">MNPLKFLARAVGYQDPLHFSKQFKMRTGLSPKQYRAYAQERLTAGEAL</sequence>
<dbReference type="OrthoDB" id="9807321at2"/>
<dbReference type="EMBL" id="JAAAMU010000007">
    <property type="protein sequence ID" value="NBC70317.1"/>
    <property type="molecule type" value="Genomic_DNA"/>
</dbReference>
<evidence type="ECO:0000313" key="5">
    <source>
        <dbReference type="EMBL" id="NBC70317.1"/>
    </source>
</evidence>
<protein>
    <submittedName>
        <fullName evidence="5">AraC family transcriptional regulator</fullName>
    </submittedName>
</protein>
<accession>A0A7X4YPW0</accession>